<evidence type="ECO:0000259" key="8">
    <source>
        <dbReference type="Pfam" id="PF01545"/>
    </source>
</evidence>
<dbReference type="InterPro" id="IPR027469">
    <property type="entry name" value="Cation_efflux_TMD_sf"/>
</dbReference>
<evidence type="ECO:0000256" key="5">
    <source>
        <dbReference type="ARBA" id="ARBA00022989"/>
    </source>
</evidence>
<feature type="domain" description="Cation efflux protein cytoplasmic" evidence="9">
    <location>
        <begin position="211"/>
        <end position="286"/>
    </location>
</feature>
<dbReference type="InterPro" id="IPR036837">
    <property type="entry name" value="Cation_efflux_CTD_sf"/>
</dbReference>
<dbReference type="AlphaFoldDB" id="A0A1H8Q1T4"/>
<evidence type="ECO:0000313" key="10">
    <source>
        <dbReference type="EMBL" id="SEO48202.1"/>
    </source>
</evidence>
<evidence type="ECO:0000256" key="2">
    <source>
        <dbReference type="ARBA" id="ARBA00008114"/>
    </source>
</evidence>
<dbReference type="Gene3D" id="1.20.1510.10">
    <property type="entry name" value="Cation efflux protein transmembrane domain"/>
    <property type="match status" value="1"/>
</dbReference>
<name>A0A1H8Q1T4_9BACI</name>
<dbReference type="InterPro" id="IPR050291">
    <property type="entry name" value="CDF_Transporter"/>
</dbReference>
<evidence type="ECO:0000256" key="7">
    <source>
        <dbReference type="SAM" id="Phobius"/>
    </source>
</evidence>
<dbReference type="OrthoDB" id="9806522at2"/>
<dbReference type="SUPFAM" id="SSF161111">
    <property type="entry name" value="Cation efflux protein transmembrane domain-like"/>
    <property type="match status" value="1"/>
</dbReference>
<feature type="transmembrane region" description="Helical" evidence="7">
    <location>
        <begin position="12"/>
        <end position="31"/>
    </location>
</feature>
<dbReference type="Proteomes" id="UP000199300">
    <property type="component" value="Unassembled WGS sequence"/>
</dbReference>
<dbReference type="GO" id="GO:0016020">
    <property type="term" value="C:membrane"/>
    <property type="evidence" value="ECO:0007669"/>
    <property type="project" value="UniProtKB-SubCell"/>
</dbReference>
<dbReference type="InterPro" id="IPR002524">
    <property type="entry name" value="Cation_efflux"/>
</dbReference>
<dbReference type="FunFam" id="1.20.1510.10:FF:000006">
    <property type="entry name" value="Divalent cation efflux transporter"/>
    <property type="match status" value="1"/>
</dbReference>
<accession>A0A1H8Q1T4</accession>
<dbReference type="GO" id="GO:0008324">
    <property type="term" value="F:monoatomic cation transmembrane transporter activity"/>
    <property type="evidence" value="ECO:0007669"/>
    <property type="project" value="InterPro"/>
</dbReference>
<organism evidence="10 11">
    <name type="scientific">Amphibacillus marinus</name>
    <dbReference type="NCBI Taxonomy" id="872970"/>
    <lineage>
        <taxon>Bacteria</taxon>
        <taxon>Bacillati</taxon>
        <taxon>Bacillota</taxon>
        <taxon>Bacilli</taxon>
        <taxon>Bacillales</taxon>
        <taxon>Bacillaceae</taxon>
        <taxon>Amphibacillus</taxon>
    </lineage>
</organism>
<reference evidence="10 11" key="1">
    <citation type="submission" date="2016-10" db="EMBL/GenBank/DDBJ databases">
        <authorList>
            <person name="de Groot N.N."/>
        </authorList>
    </citation>
    <scope>NUCLEOTIDE SEQUENCE [LARGE SCALE GENOMIC DNA]</scope>
    <source>
        <strain evidence="10 11">CGMCC 1.10434</strain>
    </source>
</reference>
<keyword evidence="6 7" id="KW-0472">Membrane</keyword>
<proteinExistence type="inferred from homology"/>
<keyword evidence="4 7" id="KW-0812">Transmembrane</keyword>
<comment type="subcellular location">
    <subcellularLocation>
        <location evidence="1">Membrane</location>
        <topology evidence="1">Multi-pass membrane protein</topology>
    </subcellularLocation>
</comment>
<evidence type="ECO:0000259" key="9">
    <source>
        <dbReference type="Pfam" id="PF16916"/>
    </source>
</evidence>
<feature type="transmembrane region" description="Helical" evidence="7">
    <location>
        <begin position="156"/>
        <end position="176"/>
    </location>
</feature>
<sequence length="288" mass="31658">MNPYDQLKEGERGAWVSIIAYLLLATTKLVVSVLANSQALQADGLNNTTDVITSVAVLIGLRISRKPPDHDHHYGHFKAELIAALIASFIMVTVGLQVILSSSSYLLSGNLPEPTMLAAWTSLGSTAIMFGVYWFVRQLSKKTNSASLHATAQGNLSDALISFGAFLGIILTRIGLPWLDPVIGIIVGFIIIYAAWDIFKSTSHTLTDGFDDESVEKIREIIAQDGEVIKVQDIKGRRHGNQIFVDITIYVDPYITVKEGHRITDRIEARLAEEHGIPHAHIHVEPNK</sequence>
<dbReference type="EMBL" id="FODJ01000008">
    <property type="protein sequence ID" value="SEO48202.1"/>
    <property type="molecule type" value="Genomic_DNA"/>
</dbReference>
<dbReference type="RefSeq" id="WP_091498183.1">
    <property type="nucleotide sequence ID" value="NZ_FODJ01000008.1"/>
</dbReference>
<feature type="transmembrane region" description="Helical" evidence="7">
    <location>
        <begin position="182"/>
        <end position="199"/>
    </location>
</feature>
<evidence type="ECO:0000256" key="1">
    <source>
        <dbReference type="ARBA" id="ARBA00004141"/>
    </source>
</evidence>
<feature type="domain" description="Cation efflux protein transmembrane" evidence="8">
    <location>
        <begin position="15"/>
        <end position="206"/>
    </location>
</feature>
<dbReference type="SUPFAM" id="SSF160240">
    <property type="entry name" value="Cation efflux protein cytoplasmic domain-like"/>
    <property type="match status" value="1"/>
</dbReference>
<feature type="transmembrane region" description="Helical" evidence="7">
    <location>
        <begin position="117"/>
        <end position="136"/>
    </location>
</feature>
<dbReference type="InterPro" id="IPR027470">
    <property type="entry name" value="Cation_efflux_CTD"/>
</dbReference>
<evidence type="ECO:0000256" key="3">
    <source>
        <dbReference type="ARBA" id="ARBA00022448"/>
    </source>
</evidence>
<evidence type="ECO:0000313" key="11">
    <source>
        <dbReference type="Proteomes" id="UP000199300"/>
    </source>
</evidence>
<evidence type="ECO:0000256" key="4">
    <source>
        <dbReference type="ARBA" id="ARBA00022692"/>
    </source>
</evidence>
<feature type="transmembrane region" description="Helical" evidence="7">
    <location>
        <begin position="81"/>
        <end position="105"/>
    </location>
</feature>
<gene>
    <name evidence="10" type="ORF">SAMN04488134_10813</name>
</gene>
<comment type="similarity">
    <text evidence="2">Belongs to the cation diffusion facilitator (CDF) transporter (TC 2.A.4) family.</text>
</comment>
<dbReference type="PANTHER" id="PTHR43840:SF50">
    <property type="entry name" value="MANGANESE EFFLUX SYSTEM PROTEIN MNES"/>
    <property type="match status" value="1"/>
</dbReference>
<keyword evidence="11" id="KW-1185">Reference proteome</keyword>
<dbReference type="InterPro" id="IPR058533">
    <property type="entry name" value="Cation_efflux_TM"/>
</dbReference>
<dbReference type="Gene3D" id="3.30.70.1350">
    <property type="entry name" value="Cation efflux protein, cytoplasmic domain"/>
    <property type="match status" value="1"/>
</dbReference>
<dbReference type="Pfam" id="PF01545">
    <property type="entry name" value="Cation_efflux"/>
    <property type="match status" value="1"/>
</dbReference>
<protein>
    <submittedName>
        <fullName evidence="10">Cation diffusion facilitator family transporter</fullName>
    </submittedName>
</protein>
<dbReference type="PANTHER" id="PTHR43840">
    <property type="entry name" value="MITOCHONDRIAL METAL TRANSPORTER 1-RELATED"/>
    <property type="match status" value="1"/>
</dbReference>
<keyword evidence="5 7" id="KW-1133">Transmembrane helix</keyword>
<keyword evidence="3" id="KW-0813">Transport</keyword>
<evidence type="ECO:0000256" key="6">
    <source>
        <dbReference type="ARBA" id="ARBA00023136"/>
    </source>
</evidence>
<dbReference type="NCBIfam" id="TIGR01297">
    <property type="entry name" value="CDF"/>
    <property type="match status" value="1"/>
</dbReference>
<dbReference type="Pfam" id="PF16916">
    <property type="entry name" value="ZT_dimer"/>
    <property type="match status" value="1"/>
</dbReference>